<protein>
    <submittedName>
        <fullName evidence="2">Uncharacterized protein</fullName>
    </submittedName>
</protein>
<gene>
    <name evidence="2" type="ORF">DV515_00012113</name>
</gene>
<evidence type="ECO:0000313" key="3">
    <source>
        <dbReference type="Proteomes" id="UP000276834"/>
    </source>
</evidence>
<dbReference type="EMBL" id="QUSF01000062">
    <property type="protein sequence ID" value="RLV97062.1"/>
    <property type="molecule type" value="Genomic_DNA"/>
</dbReference>
<dbReference type="AlphaFoldDB" id="A0A3L8S4J1"/>
<organism evidence="2 3">
    <name type="scientific">Chloebia gouldiae</name>
    <name type="common">Gouldian finch</name>
    <name type="synonym">Erythrura gouldiae</name>
    <dbReference type="NCBI Taxonomy" id="44316"/>
    <lineage>
        <taxon>Eukaryota</taxon>
        <taxon>Metazoa</taxon>
        <taxon>Chordata</taxon>
        <taxon>Craniata</taxon>
        <taxon>Vertebrata</taxon>
        <taxon>Euteleostomi</taxon>
        <taxon>Archelosauria</taxon>
        <taxon>Archosauria</taxon>
        <taxon>Dinosauria</taxon>
        <taxon>Saurischia</taxon>
        <taxon>Theropoda</taxon>
        <taxon>Coelurosauria</taxon>
        <taxon>Aves</taxon>
        <taxon>Neognathae</taxon>
        <taxon>Neoaves</taxon>
        <taxon>Telluraves</taxon>
        <taxon>Australaves</taxon>
        <taxon>Passeriformes</taxon>
        <taxon>Passeroidea</taxon>
        <taxon>Passeridae</taxon>
        <taxon>Chloebia</taxon>
    </lineage>
</organism>
<feature type="region of interest" description="Disordered" evidence="1">
    <location>
        <begin position="51"/>
        <end position="81"/>
    </location>
</feature>
<comment type="caution">
    <text evidence="2">The sequence shown here is derived from an EMBL/GenBank/DDBJ whole genome shotgun (WGS) entry which is preliminary data.</text>
</comment>
<feature type="region of interest" description="Disordered" evidence="1">
    <location>
        <begin position="1"/>
        <end position="23"/>
    </location>
</feature>
<feature type="compositionally biased region" description="Basic and acidic residues" evidence="1">
    <location>
        <begin position="51"/>
        <end position="71"/>
    </location>
</feature>
<proteinExistence type="predicted"/>
<dbReference type="Proteomes" id="UP000276834">
    <property type="component" value="Unassembled WGS sequence"/>
</dbReference>
<keyword evidence="3" id="KW-1185">Reference proteome</keyword>
<reference evidence="2 3" key="1">
    <citation type="journal article" date="2018" name="Proc. R. Soc. B">
        <title>A non-coding region near Follistatin controls head colour polymorphism in the Gouldian finch.</title>
        <authorList>
            <person name="Toomey M.B."/>
            <person name="Marques C.I."/>
            <person name="Andrade P."/>
            <person name="Araujo P.M."/>
            <person name="Sabatino S."/>
            <person name="Gazda M.A."/>
            <person name="Afonso S."/>
            <person name="Lopes R.J."/>
            <person name="Corbo J.C."/>
            <person name="Carneiro M."/>
        </authorList>
    </citation>
    <scope>NUCLEOTIDE SEQUENCE [LARGE SCALE GENOMIC DNA]</scope>
    <source>
        <strain evidence="2">Red01</strain>
        <tissue evidence="2">Muscle</tissue>
    </source>
</reference>
<name>A0A3L8S4J1_CHLGU</name>
<evidence type="ECO:0000313" key="2">
    <source>
        <dbReference type="EMBL" id="RLV97062.1"/>
    </source>
</evidence>
<evidence type="ECO:0000256" key="1">
    <source>
        <dbReference type="SAM" id="MobiDB-lite"/>
    </source>
</evidence>
<accession>A0A3L8S4J1</accession>
<sequence>MNWFCSSRQQRQDETPDRPVLAGHGFSMYSKTSPELWVCNTNPGAAFKEDLAKHSPRERQLLKQSQDERGRGRAALRSSERRGVTLKHFGLRLQDWGDVSQTVLPTTHPH</sequence>